<comment type="caution">
    <text evidence="3">The sequence shown here is derived from an EMBL/GenBank/DDBJ whole genome shotgun (WGS) entry which is preliminary data.</text>
</comment>
<dbReference type="PROSITE" id="PS51257">
    <property type="entry name" value="PROKAR_LIPOPROTEIN"/>
    <property type="match status" value="1"/>
</dbReference>
<dbReference type="Proteomes" id="UP000004382">
    <property type="component" value="Unassembled WGS sequence"/>
</dbReference>
<proteinExistence type="predicted"/>
<accession>H1KD99</accession>
<protein>
    <submittedName>
        <fullName evidence="3">Uncharacterized protein</fullName>
    </submittedName>
</protein>
<evidence type="ECO:0000313" key="3">
    <source>
        <dbReference type="EMBL" id="EHP94530.1"/>
    </source>
</evidence>
<organism evidence="3 4">
    <name type="scientific">Methylorubrum extorquens DSM 13060</name>
    <dbReference type="NCBI Taxonomy" id="882800"/>
    <lineage>
        <taxon>Bacteria</taxon>
        <taxon>Pseudomonadati</taxon>
        <taxon>Pseudomonadota</taxon>
        <taxon>Alphaproteobacteria</taxon>
        <taxon>Hyphomicrobiales</taxon>
        <taxon>Methylobacteriaceae</taxon>
        <taxon>Methylorubrum</taxon>
    </lineage>
</organism>
<dbReference type="EMBL" id="AGJK01000008">
    <property type="protein sequence ID" value="EHP94530.1"/>
    <property type="molecule type" value="Genomic_DNA"/>
</dbReference>
<reference evidence="3 4" key="1">
    <citation type="submission" date="2011-09" db="EMBL/GenBank/DDBJ databases">
        <title>The draft genome of Methylobacterium extorquens DSM 13060.</title>
        <authorList>
            <consortium name="US DOE Joint Genome Institute (JGI-PGF)"/>
            <person name="Lucas S."/>
            <person name="Han J."/>
            <person name="Lapidus A."/>
            <person name="Cheng J.-F."/>
            <person name="Goodwin L."/>
            <person name="Pitluck S."/>
            <person name="Peters L."/>
            <person name="Land M.L."/>
            <person name="Hauser L."/>
            <person name="Koskimaki J."/>
            <person name="Halonen O."/>
            <person name="Pirttila A."/>
            <person name="Frank C."/>
            <person name="Woyke T.J."/>
        </authorList>
    </citation>
    <scope>NUCLEOTIDE SEQUENCE [LARGE SCALE GENOMIC DNA]</scope>
    <source>
        <strain evidence="3 4">DSM 13060</strain>
    </source>
</reference>
<feature type="signal peptide" evidence="2">
    <location>
        <begin position="1"/>
        <end position="25"/>
    </location>
</feature>
<gene>
    <name evidence="3" type="ORF">MetexDRAFT_0611</name>
</gene>
<dbReference type="AlphaFoldDB" id="H1KD99"/>
<dbReference type="PATRIC" id="fig|882800.3.peg.578"/>
<keyword evidence="2" id="KW-0732">Signal</keyword>
<evidence type="ECO:0000256" key="1">
    <source>
        <dbReference type="SAM" id="MobiDB-lite"/>
    </source>
</evidence>
<name>H1KD99_METEX</name>
<evidence type="ECO:0000313" key="4">
    <source>
        <dbReference type="Proteomes" id="UP000004382"/>
    </source>
</evidence>
<evidence type="ECO:0000256" key="2">
    <source>
        <dbReference type="SAM" id="SignalP"/>
    </source>
</evidence>
<feature type="region of interest" description="Disordered" evidence="1">
    <location>
        <begin position="130"/>
        <end position="151"/>
    </location>
</feature>
<feature type="chain" id="PRO_5003550528" evidence="2">
    <location>
        <begin position="26"/>
        <end position="638"/>
    </location>
</feature>
<sequence>MKRPLLLASVAAFLGCILQAPEVHARCLPPDLYKCSTRGTTPCGEYVVPSAWCMGDSCYTDRPATYCPGVVDLRGTSSSGLPTQATMRYITTLGDHTNGTAAGKLAEARATKLPNQHIVRNVMFTCPVSSDPTENTPPVVTPPVEKPPEPEVKLPEVNEQIYRGIQVVGRHASASPIISNPFDIVVRDASTLSFVGDVPPFSRIVEGAEVRGPVSVYGGEGEITIGMTGAPSWMVLSEGSTPVVGLTYSKTAIASPPAGTAGFYRDIRLTAQDKAGRTLVSPPFSVEVIDTNGLRIEATNSNLSTRQGMKYHLYASAKGGRNWVSFDVIGGPPGINPVEPVVSVKEDGSAMIIYEALASQAGVWKDVVFRVTDDQGRVAHSNRFSVTVGPSQSCVPGAPISLYIGSAPPLGFRKPYRWQWQTGEDLQVTVRGDLPLGIGLCTDGTYGLCGMPIANGTWSGEINLANECGGTLTIPFALENQVSDQLRPCIGRFSPNKDFVITETAESYLIGNTKGKEVSFCTPPYNQWDGGSWTDGDLSFSSTYKSSSSYDFIYPSASVTLGYNWYGSGAMSFVYGKPPQEVVSCIANSESFCTDNVVFRASDALPNLTAGTRSEAIYLSGRDWRGRFWGSKKIFVEY</sequence>